<evidence type="ECO:0000313" key="3">
    <source>
        <dbReference type="Proteomes" id="UP000324767"/>
    </source>
</evidence>
<sequence length="493" mass="51702">MNTNQYQPSGYQATPNTNEAKQQYGQQPDQPYQSSQYQGPTASHPSGTSQQQGAPHEGFGPGPNSGTNLAPTVLPHSQQMSGGAINYPPPPPPPRQPQDIYAPPQKAADGALTFPPPPQQPGSYQPSNYSQPAAQGNYAQPPSYGQHTTEGYGDDDPSNPIHYIRDPHKLIAYLVPFPKPQIHGVDPSSIPDRFLIYTPPPPPLSKPAEGEKESKVHKVQRKWQEEVRSAKTSTAKTASWKGVKSKVTKGISHAMDLTKSSNIDFLNRIPGSDKESSPPDPHAHDGVEESDTTHRTVGLSEMILIYPPSLPGPESHVRAEFINSMLRSKSKAQRDAIIASGLLPVSAAIDLLATVVWPFGGLLEIDSVWAYSSIRGAKAARSVTKRLTSSTPAAAAAPAPDGHASTAPAPNGGTAAAADADALRLTFRASPRIELLYRYLAARCAERDGALFRSAGGAGAVGVGGAGGDWLGAGAGGRGDAELGGRAVGGGGG</sequence>
<feature type="region of interest" description="Disordered" evidence="1">
    <location>
        <begin position="204"/>
        <end position="230"/>
    </location>
</feature>
<dbReference type="EMBL" id="VXIT01000017">
    <property type="protein sequence ID" value="KAA6407577.1"/>
    <property type="molecule type" value="Genomic_DNA"/>
</dbReference>
<feature type="compositionally biased region" description="Basic and acidic residues" evidence="1">
    <location>
        <begin position="271"/>
        <end position="293"/>
    </location>
</feature>
<evidence type="ECO:0000256" key="1">
    <source>
        <dbReference type="SAM" id="MobiDB-lite"/>
    </source>
</evidence>
<organism evidence="2 3">
    <name type="scientific">Lasallia pustulata</name>
    <dbReference type="NCBI Taxonomy" id="136370"/>
    <lineage>
        <taxon>Eukaryota</taxon>
        <taxon>Fungi</taxon>
        <taxon>Dikarya</taxon>
        <taxon>Ascomycota</taxon>
        <taxon>Pezizomycotina</taxon>
        <taxon>Lecanoromycetes</taxon>
        <taxon>OSLEUM clade</taxon>
        <taxon>Umbilicariomycetidae</taxon>
        <taxon>Umbilicariales</taxon>
        <taxon>Umbilicariaceae</taxon>
        <taxon>Lasallia</taxon>
    </lineage>
</organism>
<feature type="compositionally biased region" description="Basic and acidic residues" evidence="1">
    <location>
        <begin position="208"/>
        <end position="229"/>
    </location>
</feature>
<feature type="compositionally biased region" description="Polar residues" evidence="1">
    <location>
        <begin position="1"/>
        <end position="21"/>
    </location>
</feature>
<feature type="compositionally biased region" description="Polar residues" evidence="1">
    <location>
        <begin position="41"/>
        <end position="53"/>
    </location>
</feature>
<feature type="compositionally biased region" description="Polar residues" evidence="1">
    <location>
        <begin position="64"/>
        <end position="81"/>
    </location>
</feature>
<feature type="compositionally biased region" description="Polar residues" evidence="1">
    <location>
        <begin position="133"/>
        <end position="149"/>
    </location>
</feature>
<feature type="region of interest" description="Disordered" evidence="1">
    <location>
        <begin position="391"/>
        <end position="413"/>
    </location>
</feature>
<accession>A0A5M8PE07</accession>
<feature type="compositionally biased region" description="Low complexity" evidence="1">
    <location>
        <begin position="22"/>
        <end position="40"/>
    </location>
</feature>
<feature type="compositionally biased region" description="Low complexity" evidence="1">
    <location>
        <begin position="121"/>
        <end position="132"/>
    </location>
</feature>
<comment type="caution">
    <text evidence="2">The sequence shown here is derived from an EMBL/GenBank/DDBJ whole genome shotgun (WGS) entry which is preliminary data.</text>
</comment>
<reference evidence="2 3" key="1">
    <citation type="submission" date="2019-09" db="EMBL/GenBank/DDBJ databases">
        <title>The hologenome of the rock-dwelling lichen Lasallia pustulata.</title>
        <authorList>
            <person name="Greshake Tzovaras B."/>
            <person name="Segers F."/>
            <person name="Bicker A."/>
            <person name="Dal Grande F."/>
            <person name="Otte J."/>
            <person name="Hankeln T."/>
            <person name="Schmitt I."/>
            <person name="Ebersberger I."/>
        </authorList>
    </citation>
    <scope>NUCLEOTIDE SEQUENCE [LARGE SCALE GENOMIC DNA]</scope>
    <source>
        <strain evidence="2">A1-1</strain>
    </source>
</reference>
<dbReference type="Proteomes" id="UP000324767">
    <property type="component" value="Unassembled WGS sequence"/>
</dbReference>
<dbReference type="AlphaFoldDB" id="A0A5M8PE07"/>
<feature type="compositionally biased region" description="Pro residues" evidence="1">
    <location>
        <begin position="87"/>
        <end position="96"/>
    </location>
</feature>
<evidence type="ECO:0000313" key="2">
    <source>
        <dbReference type="EMBL" id="KAA6407577.1"/>
    </source>
</evidence>
<feature type="region of interest" description="Disordered" evidence="1">
    <location>
        <begin position="1"/>
        <end position="163"/>
    </location>
</feature>
<gene>
    <name evidence="2" type="ORF">FRX48_08820</name>
</gene>
<name>A0A5M8PE07_9LECA</name>
<dbReference type="OrthoDB" id="3189033at2759"/>
<protein>
    <submittedName>
        <fullName evidence="2">Uncharacterized protein</fullName>
    </submittedName>
</protein>
<proteinExistence type="predicted"/>
<feature type="region of interest" description="Disordered" evidence="1">
    <location>
        <begin position="265"/>
        <end position="293"/>
    </location>
</feature>